<evidence type="ECO:0000313" key="1">
    <source>
        <dbReference type="EMBL" id="MED6147234.1"/>
    </source>
</evidence>
<dbReference type="Proteomes" id="UP001341840">
    <property type="component" value="Unassembled WGS sequence"/>
</dbReference>
<organism evidence="1 2">
    <name type="scientific">Stylosanthes scabra</name>
    <dbReference type="NCBI Taxonomy" id="79078"/>
    <lineage>
        <taxon>Eukaryota</taxon>
        <taxon>Viridiplantae</taxon>
        <taxon>Streptophyta</taxon>
        <taxon>Embryophyta</taxon>
        <taxon>Tracheophyta</taxon>
        <taxon>Spermatophyta</taxon>
        <taxon>Magnoliopsida</taxon>
        <taxon>eudicotyledons</taxon>
        <taxon>Gunneridae</taxon>
        <taxon>Pentapetalae</taxon>
        <taxon>rosids</taxon>
        <taxon>fabids</taxon>
        <taxon>Fabales</taxon>
        <taxon>Fabaceae</taxon>
        <taxon>Papilionoideae</taxon>
        <taxon>50 kb inversion clade</taxon>
        <taxon>dalbergioids sensu lato</taxon>
        <taxon>Dalbergieae</taxon>
        <taxon>Pterocarpus clade</taxon>
        <taxon>Stylosanthes</taxon>
    </lineage>
</organism>
<name>A0ABU6TET3_9FABA</name>
<dbReference type="InterPro" id="IPR055296">
    <property type="entry name" value="SRL2-like"/>
</dbReference>
<gene>
    <name evidence="1" type="ORF">PIB30_042188</name>
</gene>
<dbReference type="PANTHER" id="PTHR46087">
    <property type="entry name" value="PUTATIVE, EXPRESSED-RELATED"/>
    <property type="match status" value="1"/>
</dbReference>
<sequence>MTFPDALFHQLLMAMAYPDHETRTGAHSIFSRPEKKIVHIHKVSMESFSNKHDGRRMRMENLRKEIR</sequence>
<proteinExistence type="predicted"/>
<dbReference type="PANTHER" id="PTHR46087:SF1">
    <property type="entry name" value="ARM REPEAT SUPERFAMILY PROTEIN"/>
    <property type="match status" value="1"/>
</dbReference>
<dbReference type="EMBL" id="JASCZI010090859">
    <property type="protein sequence ID" value="MED6147234.1"/>
    <property type="molecule type" value="Genomic_DNA"/>
</dbReference>
<protein>
    <submittedName>
        <fullName evidence="1">Uncharacterized protein</fullName>
    </submittedName>
</protein>
<accession>A0ABU6TET3</accession>
<evidence type="ECO:0000313" key="2">
    <source>
        <dbReference type="Proteomes" id="UP001341840"/>
    </source>
</evidence>
<keyword evidence="2" id="KW-1185">Reference proteome</keyword>
<reference evidence="1 2" key="1">
    <citation type="journal article" date="2023" name="Plants (Basel)">
        <title>Bridging the Gap: Combining Genomics and Transcriptomics Approaches to Understand Stylosanthes scabra, an Orphan Legume from the Brazilian Caatinga.</title>
        <authorList>
            <person name="Ferreira-Neto J.R.C."/>
            <person name="da Silva M.D."/>
            <person name="Binneck E."/>
            <person name="de Melo N.F."/>
            <person name="da Silva R.H."/>
            <person name="de Melo A.L.T.M."/>
            <person name="Pandolfi V."/>
            <person name="Bustamante F.O."/>
            <person name="Brasileiro-Vidal A.C."/>
            <person name="Benko-Iseppon A.M."/>
        </authorList>
    </citation>
    <scope>NUCLEOTIDE SEQUENCE [LARGE SCALE GENOMIC DNA]</scope>
    <source>
        <tissue evidence="1">Leaves</tissue>
    </source>
</reference>
<comment type="caution">
    <text evidence="1">The sequence shown here is derived from an EMBL/GenBank/DDBJ whole genome shotgun (WGS) entry which is preliminary data.</text>
</comment>